<proteinExistence type="predicted"/>
<protein>
    <recommendedName>
        <fullName evidence="2">BAG domain-containing protein</fullName>
    </recommendedName>
</protein>
<organism evidence="3 4">
    <name type="scientific">Basidiobolus ranarum</name>
    <dbReference type="NCBI Taxonomy" id="34480"/>
    <lineage>
        <taxon>Eukaryota</taxon>
        <taxon>Fungi</taxon>
        <taxon>Fungi incertae sedis</taxon>
        <taxon>Zoopagomycota</taxon>
        <taxon>Entomophthoromycotina</taxon>
        <taxon>Basidiobolomycetes</taxon>
        <taxon>Basidiobolales</taxon>
        <taxon>Basidiobolaceae</taxon>
        <taxon>Basidiobolus</taxon>
    </lineage>
</organism>
<dbReference type="PROSITE" id="PS51035">
    <property type="entry name" value="BAG"/>
    <property type="match status" value="1"/>
</dbReference>
<evidence type="ECO:0000313" key="3">
    <source>
        <dbReference type="EMBL" id="KAK9679396.1"/>
    </source>
</evidence>
<name>A0ABR2VMT0_9FUNG</name>
<keyword evidence="1" id="KW-0175">Coiled coil</keyword>
<dbReference type="InterPro" id="IPR003103">
    <property type="entry name" value="BAG_domain"/>
</dbReference>
<feature type="coiled-coil region" evidence="1">
    <location>
        <begin position="136"/>
        <end position="163"/>
    </location>
</feature>
<evidence type="ECO:0000259" key="2">
    <source>
        <dbReference type="PROSITE" id="PS51035"/>
    </source>
</evidence>
<reference evidence="3 4" key="1">
    <citation type="submission" date="2023-04" db="EMBL/GenBank/DDBJ databases">
        <title>Genome of Basidiobolus ranarum AG-B5.</title>
        <authorList>
            <person name="Stajich J.E."/>
            <person name="Carter-House D."/>
            <person name="Gryganskyi A."/>
        </authorList>
    </citation>
    <scope>NUCLEOTIDE SEQUENCE [LARGE SCALE GENOMIC DNA]</scope>
    <source>
        <strain evidence="3 4">AG-B5</strain>
    </source>
</reference>
<dbReference type="EMBL" id="JASJQH010009471">
    <property type="protein sequence ID" value="KAK9679396.1"/>
    <property type="molecule type" value="Genomic_DNA"/>
</dbReference>
<accession>A0ABR2VMT0</accession>
<feature type="domain" description="BAG" evidence="2">
    <location>
        <begin position="264"/>
        <end position="304"/>
    </location>
</feature>
<dbReference type="InterPro" id="IPR036533">
    <property type="entry name" value="BAG_dom_sf"/>
</dbReference>
<gene>
    <name evidence="3" type="ORF">K7432_016286</name>
</gene>
<dbReference type="Gene3D" id="1.20.58.120">
    <property type="entry name" value="BAG domain"/>
    <property type="match status" value="1"/>
</dbReference>
<comment type="caution">
    <text evidence="3">The sequence shown here is derived from an EMBL/GenBank/DDBJ whole genome shotgun (WGS) entry which is preliminary data.</text>
</comment>
<keyword evidence="4" id="KW-1185">Reference proteome</keyword>
<sequence length="318" mass="37618">MTTFLPFHTLGYPYASSPSYPIQQRQSFYNDPRVYYRRAQPEQYYVPERRVACSASYPLYYRTPSPDIYYIRPARYRPSERDYDQLLDSEHNTFVHPFAPVRMNSRHLQPQSRPVNCTRACCAKTPLRDDTHKSKLDEEEVRMEQEQRQRASLAENRKLLVQKRNEAARAIQYHWRLHHQKQLNEASSKISKFISSRIKIREAREILSCLRKLRAYEAEVDTIHERQSGRVFKHSLVFASSSEDPAKVLPVKENQNYLGYEDALLKMLIRIDEVDSMGSDIVRSTRKMLVKKTQSLLDQLDDYKTEQYAKFLHSQNSQ</sequence>
<evidence type="ECO:0000313" key="4">
    <source>
        <dbReference type="Proteomes" id="UP001479436"/>
    </source>
</evidence>
<dbReference type="Pfam" id="PF02179">
    <property type="entry name" value="BAG"/>
    <property type="match status" value="1"/>
</dbReference>
<dbReference type="SUPFAM" id="SSF63491">
    <property type="entry name" value="BAG domain"/>
    <property type="match status" value="1"/>
</dbReference>
<dbReference type="Proteomes" id="UP001479436">
    <property type="component" value="Unassembled WGS sequence"/>
</dbReference>
<evidence type="ECO:0000256" key="1">
    <source>
        <dbReference type="SAM" id="Coils"/>
    </source>
</evidence>